<dbReference type="PANTHER" id="PTHR12891:SF0">
    <property type="entry name" value="MMS19 NUCLEOTIDE EXCISION REPAIR PROTEIN HOMOLOG"/>
    <property type="match status" value="1"/>
</dbReference>
<keyword evidence="9" id="KW-1185">Reference proteome</keyword>
<dbReference type="GO" id="GO:0005634">
    <property type="term" value="C:nucleus"/>
    <property type="evidence" value="ECO:0007669"/>
    <property type="project" value="UniProtKB-SubCell"/>
</dbReference>
<keyword evidence="4" id="KW-0234">DNA repair</keyword>
<dbReference type="Proteomes" id="UP000245783">
    <property type="component" value="Unassembled WGS sequence"/>
</dbReference>
<accession>A0A316VTT0</accession>
<dbReference type="SUPFAM" id="SSF48371">
    <property type="entry name" value="ARM repeat"/>
    <property type="match status" value="1"/>
</dbReference>
<dbReference type="EMBL" id="KZ819417">
    <property type="protein sequence ID" value="PWN40448.1"/>
    <property type="molecule type" value="Genomic_DNA"/>
</dbReference>
<evidence type="ECO:0000256" key="3">
    <source>
        <dbReference type="ARBA" id="ARBA00023242"/>
    </source>
</evidence>
<dbReference type="GO" id="GO:0006281">
    <property type="term" value="P:DNA repair"/>
    <property type="evidence" value="ECO:0007669"/>
    <property type="project" value="UniProtKB-UniRule"/>
</dbReference>
<feature type="compositionally biased region" description="Low complexity" evidence="5">
    <location>
        <begin position="576"/>
        <end position="586"/>
    </location>
</feature>
<evidence type="ECO:0000256" key="5">
    <source>
        <dbReference type="SAM" id="MobiDB-lite"/>
    </source>
</evidence>
<dbReference type="InterPro" id="IPR016024">
    <property type="entry name" value="ARM-type_fold"/>
</dbReference>
<name>A0A316VTT0_9BASI</name>
<evidence type="ECO:0000256" key="4">
    <source>
        <dbReference type="RuleBase" id="RU367072"/>
    </source>
</evidence>
<dbReference type="GeneID" id="37038237"/>
<dbReference type="InterPro" id="IPR024687">
    <property type="entry name" value="MMS19_C"/>
</dbReference>
<organism evidence="8 9">
    <name type="scientific">Ceraceosorus guamensis</name>
    <dbReference type="NCBI Taxonomy" id="1522189"/>
    <lineage>
        <taxon>Eukaryota</taxon>
        <taxon>Fungi</taxon>
        <taxon>Dikarya</taxon>
        <taxon>Basidiomycota</taxon>
        <taxon>Ustilaginomycotina</taxon>
        <taxon>Exobasidiomycetes</taxon>
        <taxon>Ceraceosorales</taxon>
        <taxon>Ceraceosoraceae</taxon>
        <taxon>Ceraceosorus</taxon>
    </lineage>
</organism>
<evidence type="ECO:0000313" key="8">
    <source>
        <dbReference type="EMBL" id="PWN40448.1"/>
    </source>
</evidence>
<dbReference type="FunCoup" id="A0A316VTT0">
    <property type="interactions" value="441"/>
</dbReference>
<comment type="subcellular location">
    <subcellularLocation>
        <location evidence="1 4">Nucleus</location>
    </subcellularLocation>
</comment>
<dbReference type="InterPro" id="IPR039920">
    <property type="entry name" value="MMS19"/>
</dbReference>
<dbReference type="PANTHER" id="PTHR12891">
    <property type="entry name" value="DNA REPAIR/TRANSCRIPTION PROTEIN MET18/MMS19"/>
    <property type="match status" value="1"/>
</dbReference>
<feature type="domain" description="MMS19 C-terminal" evidence="6">
    <location>
        <begin position="742"/>
        <end position="1274"/>
    </location>
</feature>
<evidence type="ECO:0000256" key="1">
    <source>
        <dbReference type="ARBA" id="ARBA00004123"/>
    </source>
</evidence>
<dbReference type="InterPro" id="IPR029240">
    <property type="entry name" value="MMS19_N"/>
</dbReference>
<protein>
    <recommendedName>
        <fullName evidence="4">MMS19 nucleotide excision repair protein</fullName>
    </recommendedName>
</protein>
<dbReference type="InParanoid" id="A0A316VTT0"/>
<evidence type="ECO:0000313" key="9">
    <source>
        <dbReference type="Proteomes" id="UP000245783"/>
    </source>
</evidence>
<reference evidence="8 9" key="1">
    <citation type="journal article" date="2018" name="Mol. Biol. Evol.">
        <title>Broad Genomic Sampling Reveals a Smut Pathogenic Ancestry of the Fungal Clade Ustilaginomycotina.</title>
        <authorList>
            <person name="Kijpornyongpan T."/>
            <person name="Mondo S.J."/>
            <person name="Barry K."/>
            <person name="Sandor L."/>
            <person name="Lee J."/>
            <person name="Lipzen A."/>
            <person name="Pangilinan J."/>
            <person name="LaButti K."/>
            <person name="Hainaut M."/>
            <person name="Henrissat B."/>
            <person name="Grigoriev I.V."/>
            <person name="Spatafora J.W."/>
            <person name="Aime M.C."/>
        </authorList>
    </citation>
    <scope>NUCLEOTIDE SEQUENCE [LARGE SCALE GENOMIC DNA]</scope>
    <source>
        <strain evidence="8 9">MCA 4658</strain>
    </source>
</reference>
<dbReference type="GO" id="GO:0016226">
    <property type="term" value="P:iron-sulfur cluster assembly"/>
    <property type="evidence" value="ECO:0007669"/>
    <property type="project" value="UniProtKB-UniRule"/>
</dbReference>
<dbReference type="Pfam" id="PF14500">
    <property type="entry name" value="MMS19_N"/>
    <property type="match status" value="1"/>
</dbReference>
<keyword evidence="4" id="KW-0227">DNA damage</keyword>
<dbReference type="GO" id="GO:0051604">
    <property type="term" value="P:protein maturation"/>
    <property type="evidence" value="ECO:0007669"/>
    <property type="project" value="UniProtKB-UniRule"/>
</dbReference>
<keyword evidence="2" id="KW-0677">Repeat</keyword>
<dbReference type="RefSeq" id="XP_025367608.1">
    <property type="nucleotide sequence ID" value="XM_025516367.1"/>
</dbReference>
<feature type="region of interest" description="Disordered" evidence="5">
    <location>
        <begin position="559"/>
        <end position="596"/>
    </location>
</feature>
<dbReference type="Pfam" id="PF12460">
    <property type="entry name" value="MMS19_C"/>
    <property type="match status" value="1"/>
</dbReference>
<evidence type="ECO:0000259" key="6">
    <source>
        <dbReference type="Pfam" id="PF12460"/>
    </source>
</evidence>
<feature type="region of interest" description="Disordered" evidence="5">
    <location>
        <begin position="1129"/>
        <end position="1149"/>
    </location>
</feature>
<feature type="domain" description="MMS19 N-terminal" evidence="7">
    <location>
        <begin position="176"/>
        <end position="409"/>
    </location>
</feature>
<evidence type="ECO:0000256" key="2">
    <source>
        <dbReference type="ARBA" id="ARBA00022737"/>
    </source>
</evidence>
<comment type="similarity">
    <text evidence="4">Belongs to the MET18/MMS19 family.</text>
</comment>
<evidence type="ECO:0000259" key="7">
    <source>
        <dbReference type="Pfam" id="PF14500"/>
    </source>
</evidence>
<dbReference type="GO" id="GO:0097361">
    <property type="term" value="C:cytosolic [4Fe-4S] assembly targeting complex"/>
    <property type="evidence" value="ECO:0007669"/>
    <property type="project" value="UniProtKB-UniRule"/>
</dbReference>
<dbReference type="OrthoDB" id="342900at2759"/>
<comment type="function">
    <text evidence="4">Key component of the cytosolic iron-sulfur protein assembly (CIA) complex, a multiprotein complex that mediates the incorporation of iron-sulfur cluster into apoproteins specifically involved in DNA metabolism and genomic integrity. In the CIA complex, MMS19 acts as an adapter between early-acting CIA components and a subset of cellular target iron-sulfur proteins.</text>
</comment>
<keyword evidence="3 4" id="KW-0539">Nucleus</keyword>
<feature type="compositionally biased region" description="Basic and acidic residues" evidence="5">
    <location>
        <begin position="1132"/>
        <end position="1148"/>
    </location>
</feature>
<proteinExistence type="inferred from homology"/>
<gene>
    <name evidence="8" type="ORF">IE81DRAFT_349244</name>
</gene>
<dbReference type="STRING" id="1522189.A0A316VTT0"/>
<sequence length="1329" mass="146395">MTSHVSLTPTEEAQQYITAFLHDALTASLPPGLLDLLRSNKLTLLGLIRLLGDALQSSEEESRGKGLRLLCLVVLSFSQQLSEAKARANGDGDGDGHRDGDGHDVQVQVQVQTQVQTQVQLLGRQETLVLCNFLSTKVEDAVVIADALARRYNDKEQVIPGSLPHRFKGVPTGAESLVDTIRALASLTQSTHFAKQNAAEIAENILTHITPSHYPQAVRYEIYRLLDLLISNHRSALFSTPERRDAFLKGYIKLVEGEKDPRNLLFCFAMDHVLMRECQLSPALAELLGRELCNSMAEPLKRWPTFSSLKSFFDVTYCYFPITFVAPPNDPYGISNLDLTLALRQCLTCTPSIAPFAMPLLLEKLAASGGKAKMETLRVLEQALPVFGQEACLAHVKRIWEGVKIEILHATDEATSYLSERVLVSLLRVLYADAKTAEGQAPVIVSECLEILEEPSKSLAGGATTILSDLVRASISTSYLAIFATLDQLLTYWKNVEEVEMRGTILRRISKLVEALRQAHEGRREWANEQALKELKEKEKEMRGESEGMKIQLPMALMPAHQEQSRPASNVDDATRTTPPSSISTSQRDYDTDQRPLDPFRSDLISCLSNALQSTSFKPQALQLLSPLLHIRSFLDEAEIKFVLSLVNELIVDVQADGSSSVKRNLNEDVRVEALRGLKEFASVKARLLEETTLPLLFGALPDRIEVGMPNAASEHTASSTSTSELHQERLQRTMNTTRLALSALASLCAQPDLFSLFVPRVFNKLQSVCPPSSQPALSMEAKRLQDELNGGYARGLLETLRTLLQSKEKEAHTDLPRYASDLLPRLLALVIDGAISSFSCSGSSSQDEKEAGNTANDWRFVQGVGEIVCMLVKFLTLERQERLSRGLHALVLRGTLDSALALPLRSLPTTPSTIQFCPLTTGAPPSHRAALPAILDALRSLDKAVSFPPSSPDAQSFPSREWTEKLLEYASASAQDRSAAGRAQERAARAALCVFFNKNVEEPLSASLVELLDETWEQGVLGRSTKQKEEEAEEGLQRQRIYLRCYAAMVKGMVARNSKAAPFALDRIMRLFQHAQLGRDAARCLGDVAPDEEGLLSKKNGAVLKLLHKQRFYSFVIPRIVDGFRTSQSEDLSRDAEPASERPDQRNKSRAGVYLLALSSLLPSMPRQTILERLKDLFPLLILALDLQDSAAKASAATTIAVSAAIGKKERREDLLAQSIPEGAPTGKEPLPLDLVEQHFGTIVTRLVAAARPAPSNPESTRIAALRALAVLARTVSYAVLHPHKVKVIRTLAEKGLGIDDPRREVRIEGVDTREAWLAIKGQNSEDT</sequence>